<dbReference type="InterPro" id="IPR004360">
    <property type="entry name" value="Glyas_Fos-R_dOase_dom"/>
</dbReference>
<dbReference type="Proteomes" id="UP000184085">
    <property type="component" value="Unassembled WGS sequence"/>
</dbReference>
<name>A0A1M4MVT8_9RHOB</name>
<accession>A0A1M4MVT8</accession>
<organism evidence="2 3">
    <name type="scientific">Donghicola eburneus</name>
    <dbReference type="NCBI Taxonomy" id="393278"/>
    <lineage>
        <taxon>Bacteria</taxon>
        <taxon>Pseudomonadati</taxon>
        <taxon>Pseudomonadota</taxon>
        <taxon>Alphaproteobacteria</taxon>
        <taxon>Rhodobacterales</taxon>
        <taxon>Roseobacteraceae</taxon>
        <taxon>Donghicola</taxon>
    </lineage>
</organism>
<evidence type="ECO:0000313" key="3">
    <source>
        <dbReference type="Proteomes" id="UP000184085"/>
    </source>
</evidence>
<dbReference type="PANTHER" id="PTHR21366">
    <property type="entry name" value="GLYOXALASE FAMILY PROTEIN"/>
    <property type="match status" value="1"/>
</dbReference>
<evidence type="ECO:0000313" key="2">
    <source>
        <dbReference type="EMBL" id="SCM66589.1"/>
    </source>
</evidence>
<feature type="domain" description="VOC" evidence="1">
    <location>
        <begin position="2"/>
        <end position="126"/>
    </location>
</feature>
<dbReference type="InterPro" id="IPR037523">
    <property type="entry name" value="VOC_core"/>
</dbReference>
<keyword evidence="2" id="KW-0560">Oxidoreductase</keyword>
<dbReference type="SUPFAM" id="SSF54593">
    <property type="entry name" value="Glyoxalase/Bleomycin resistance protein/Dihydroxybiphenyl dioxygenase"/>
    <property type="match status" value="1"/>
</dbReference>
<dbReference type="InterPro" id="IPR050383">
    <property type="entry name" value="GlyoxalaseI/FosfomycinResist"/>
</dbReference>
<dbReference type="AlphaFoldDB" id="A0A1M4MVT8"/>
<protein>
    <submittedName>
        <fullName evidence="2">Glyoxalase/bleomycin resistance protein/dioxygenase</fullName>
    </submittedName>
</protein>
<dbReference type="GO" id="GO:0051213">
    <property type="term" value="F:dioxygenase activity"/>
    <property type="evidence" value="ECO:0007669"/>
    <property type="project" value="UniProtKB-KW"/>
</dbReference>
<reference evidence="3" key="1">
    <citation type="submission" date="2016-09" db="EMBL/GenBank/DDBJ databases">
        <authorList>
            <person name="Wibberg D."/>
        </authorList>
    </citation>
    <scope>NUCLEOTIDE SEQUENCE [LARGE SCALE GENOMIC DNA]</scope>
</reference>
<dbReference type="PANTHER" id="PTHR21366:SF22">
    <property type="entry name" value="VOC DOMAIN-CONTAINING PROTEIN"/>
    <property type="match status" value="1"/>
</dbReference>
<proteinExistence type="predicted"/>
<dbReference type="EMBL" id="FMJB01000030">
    <property type="protein sequence ID" value="SCM66589.1"/>
    <property type="molecule type" value="Genomic_DNA"/>
</dbReference>
<keyword evidence="3" id="KW-1185">Reference proteome</keyword>
<keyword evidence="2" id="KW-0223">Dioxygenase</keyword>
<dbReference type="InterPro" id="IPR029068">
    <property type="entry name" value="Glyas_Bleomycin-R_OHBP_Dase"/>
</dbReference>
<sequence>MKLGYTIIYVADVPRSITFYEAAFGLQRKFIHESNLYGELDTGETTLAFAGIEAAEMNGLSVLPNAPKGPAAAWEVCLVTDDVRTAFDRAVAKGCTPVNAPSDKPWGQTVSYVRDLDGCLVEIATPVGGSS</sequence>
<dbReference type="Gene3D" id="3.10.180.10">
    <property type="entry name" value="2,3-Dihydroxybiphenyl 1,2-Dioxygenase, domain 1"/>
    <property type="match status" value="1"/>
</dbReference>
<dbReference type="RefSeq" id="WP_072704347.1">
    <property type="nucleotide sequence ID" value="NZ_FMJB01000030.1"/>
</dbReference>
<dbReference type="PROSITE" id="PS51819">
    <property type="entry name" value="VOC"/>
    <property type="match status" value="1"/>
</dbReference>
<dbReference type="CDD" id="cd07264">
    <property type="entry name" value="VOC_like"/>
    <property type="match status" value="1"/>
</dbReference>
<gene>
    <name evidence="2" type="ORF">KARMA_0768</name>
</gene>
<dbReference type="Pfam" id="PF00903">
    <property type="entry name" value="Glyoxalase"/>
    <property type="match status" value="1"/>
</dbReference>
<evidence type="ECO:0000259" key="1">
    <source>
        <dbReference type="PROSITE" id="PS51819"/>
    </source>
</evidence>